<name>A0ACC2SQQ9_9FUNG</name>
<gene>
    <name evidence="1" type="ORF">DSO57_1028847</name>
</gene>
<organism evidence="1 2">
    <name type="scientific">Entomophthora muscae</name>
    <dbReference type="NCBI Taxonomy" id="34485"/>
    <lineage>
        <taxon>Eukaryota</taxon>
        <taxon>Fungi</taxon>
        <taxon>Fungi incertae sedis</taxon>
        <taxon>Zoopagomycota</taxon>
        <taxon>Entomophthoromycotina</taxon>
        <taxon>Entomophthoromycetes</taxon>
        <taxon>Entomophthorales</taxon>
        <taxon>Entomophthoraceae</taxon>
        <taxon>Entomophthora</taxon>
    </lineage>
</organism>
<accession>A0ACC2SQQ9</accession>
<evidence type="ECO:0000313" key="2">
    <source>
        <dbReference type="Proteomes" id="UP001165960"/>
    </source>
</evidence>
<keyword evidence="2" id="KW-1185">Reference proteome</keyword>
<dbReference type="EMBL" id="QTSX02004446">
    <property type="protein sequence ID" value="KAJ9064604.1"/>
    <property type="molecule type" value="Genomic_DNA"/>
</dbReference>
<dbReference type="Proteomes" id="UP001165960">
    <property type="component" value="Unassembled WGS sequence"/>
</dbReference>
<protein>
    <submittedName>
        <fullName evidence="1">Uncharacterized protein</fullName>
    </submittedName>
</protein>
<sequence>MTVELVPVPVPGMVSFSLLSAASDYVPDATYVSVPSDLYQKKTTTQEAENNHQSVDNNTLPNHTIAAPQCSSLLVMEATQSAPSNLPTMKMRPDATGLIPSQALAKIP</sequence>
<proteinExistence type="predicted"/>
<evidence type="ECO:0000313" key="1">
    <source>
        <dbReference type="EMBL" id="KAJ9064604.1"/>
    </source>
</evidence>
<reference evidence="1" key="1">
    <citation type="submission" date="2022-04" db="EMBL/GenBank/DDBJ databases">
        <title>Genome of the entomopathogenic fungus Entomophthora muscae.</title>
        <authorList>
            <person name="Elya C."/>
            <person name="Lovett B.R."/>
            <person name="Lee E."/>
            <person name="Macias A.M."/>
            <person name="Hajek A.E."/>
            <person name="De Bivort B.L."/>
            <person name="Kasson M.T."/>
            <person name="De Fine Licht H.H."/>
            <person name="Stajich J.E."/>
        </authorList>
    </citation>
    <scope>NUCLEOTIDE SEQUENCE</scope>
    <source>
        <strain evidence="1">Berkeley</strain>
    </source>
</reference>
<comment type="caution">
    <text evidence="1">The sequence shown here is derived from an EMBL/GenBank/DDBJ whole genome shotgun (WGS) entry which is preliminary data.</text>
</comment>